<name>L0GWM1_9GAMM</name>
<feature type="transmembrane region" description="Helical" evidence="2">
    <location>
        <begin position="229"/>
        <end position="247"/>
    </location>
</feature>
<evidence type="ECO:0000313" key="4">
    <source>
        <dbReference type="Proteomes" id="UP000010816"/>
    </source>
</evidence>
<keyword evidence="4" id="KW-1185">Reference proteome</keyword>
<reference evidence="3 4" key="1">
    <citation type="submission" date="2011-09" db="EMBL/GenBank/DDBJ databases">
        <title>Complete sequence of chromosome of Thioflavicoccus mobilis 8321.</title>
        <authorList>
            <consortium name="US DOE Joint Genome Institute"/>
            <person name="Lucas S."/>
            <person name="Han J."/>
            <person name="Lapidus A."/>
            <person name="Cheng J.-F."/>
            <person name="Goodwin L."/>
            <person name="Pitluck S."/>
            <person name="Peters L."/>
            <person name="Ovchinnikova G."/>
            <person name="Lu M."/>
            <person name="Detter J.C."/>
            <person name="Han C."/>
            <person name="Tapia R."/>
            <person name="Land M."/>
            <person name="Hauser L."/>
            <person name="Kyrpides N."/>
            <person name="Ivanova N."/>
            <person name="Pagani I."/>
            <person name="Vogl K."/>
            <person name="Liu Z."/>
            <person name="Imhoff J."/>
            <person name="Thiel V."/>
            <person name="Frigaard N.-U."/>
            <person name="Bryant D."/>
            <person name="Woyke T."/>
        </authorList>
    </citation>
    <scope>NUCLEOTIDE SEQUENCE [LARGE SCALE GENOMIC DNA]</scope>
    <source>
        <strain evidence="3 4">8321</strain>
    </source>
</reference>
<evidence type="ECO:0000313" key="3">
    <source>
        <dbReference type="EMBL" id="AGA90376.1"/>
    </source>
</evidence>
<dbReference type="KEGG" id="tmb:Thimo_1596"/>
<feature type="region of interest" description="Disordered" evidence="1">
    <location>
        <begin position="195"/>
        <end position="220"/>
    </location>
</feature>
<organism evidence="3 4">
    <name type="scientific">Thioflavicoccus mobilis 8321</name>
    <dbReference type="NCBI Taxonomy" id="765912"/>
    <lineage>
        <taxon>Bacteria</taxon>
        <taxon>Pseudomonadati</taxon>
        <taxon>Pseudomonadota</taxon>
        <taxon>Gammaproteobacteria</taxon>
        <taxon>Chromatiales</taxon>
        <taxon>Chromatiaceae</taxon>
        <taxon>Thioflavicoccus</taxon>
    </lineage>
</organism>
<keyword evidence="2" id="KW-0812">Transmembrane</keyword>
<sequence length="271" mass="30041">MTTAVPDLSSLMFGPRDSLSDRELRAVYDASSTRELRQGLNERMPGLPWSGIWGHIRACLPHLFQIPATEILAAAWEKHALLREAADEAKHPPGEILVVPMHKRAFTVTHHPRVELFFEGVKLDELEFDLDLELLFETLEVIVQGGRAIEARPGRCQGKATLALQGHRILSRRIGSVQWPGRIPLGQGIPLRDAAATETTSAGPPPFTVTPTASPQLPPVRTKSHRLRTFVFILLLAATSVYVGAGFDQWAPKLEGFWSHELAPALKRLLR</sequence>
<evidence type="ECO:0000256" key="2">
    <source>
        <dbReference type="SAM" id="Phobius"/>
    </source>
</evidence>
<dbReference type="Proteomes" id="UP000010816">
    <property type="component" value="Chromosome"/>
</dbReference>
<keyword evidence="2" id="KW-1133">Transmembrane helix</keyword>
<protein>
    <submittedName>
        <fullName evidence="3">Uncharacterized protein</fullName>
    </submittedName>
</protein>
<dbReference type="eggNOG" id="ENOG50337NZ">
    <property type="taxonomic scope" value="Bacteria"/>
</dbReference>
<keyword evidence="2" id="KW-0472">Membrane</keyword>
<gene>
    <name evidence="3" type="ORF">Thimo_1596</name>
</gene>
<accession>L0GWM1</accession>
<proteinExistence type="predicted"/>
<dbReference type="AlphaFoldDB" id="L0GWM1"/>
<evidence type="ECO:0000256" key="1">
    <source>
        <dbReference type="SAM" id="MobiDB-lite"/>
    </source>
</evidence>
<dbReference type="EMBL" id="CP003051">
    <property type="protein sequence ID" value="AGA90376.1"/>
    <property type="molecule type" value="Genomic_DNA"/>
</dbReference>
<dbReference type="HOGENOM" id="CLU_1026494_0_0_6"/>